<dbReference type="EMBL" id="UGJE01000002">
    <property type="protein sequence ID" value="STQ85697.1"/>
    <property type="molecule type" value="Genomic_DNA"/>
</dbReference>
<dbReference type="RefSeq" id="WP_158654941.1">
    <property type="nucleotide sequence ID" value="NZ_FZML01000004.1"/>
</dbReference>
<accession>A0A377PSW1</accession>
<dbReference type="PRINTS" id="PR01776">
    <property type="entry name" value="HPOMPFAMILY"/>
</dbReference>
<dbReference type="InterPro" id="IPR002718">
    <property type="entry name" value="OMP_Helicobacter"/>
</dbReference>
<organism evidence="1 2">
    <name type="scientific">Helicobacter muridarum</name>
    <dbReference type="NCBI Taxonomy" id="216"/>
    <lineage>
        <taxon>Bacteria</taxon>
        <taxon>Pseudomonadati</taxon>
        <taxon>Campylobacterota</taxon>
        <taxon>Epsilonproteobacteria</taxon>
        <taxon>Campylobacterales</taxon>
        <taxon>Helicobacteraceae</taxon>
        <taxon>Helicobacter</taxon>
    </lineage>
</organism>
<gene>
    <name evidence="1" type="ORF">NCTC12714_00483</name>
</gene>
<name>A0A377PSW1_9HELI</name>
<evidence type="ECO:0000313" key="2">
    <source>
        <dbReference type="Proteomes" id="UP000255139"/>
    </source>
</evidence>
<keyword evidence="2" id="KW-1185">Reference proteome</keyword>
<proteinExistence type="predicted"/>
<reference evidence="1 2" key="1">
    <citation type="submission" date="2018-06" db="EMBL/GenBank/DDBJ databases">
        <authorList>
            <consortium name="Pathogen Informatics"/>
            <person name="Doyle S."/>
        </authorList>
    </citation>
    <scope>NUCLEOTIDE SEQUENCE [LARGE SCALE GENOMIC DNA]</scope>
    <source>
        <strain evidence="1 2">NCTC12714</strain>
    </source>
</reference>
<protein>
    <submittedName>
        <fullName evidence="1">Helicobacter outer membrane protein</fullName>
    </submittedName>
</protein>
<dbReference type="Proteomes" id="UP000255139">
    <property type="component" value="Unassembled WGS sequence"/>
</dbReference>
<dbReference type="Pfam" id="PF01856">
    <property type="entry name" value="HP_OMP"/>
    <property type="match status" value="1"/>
</dbReference>
<evidence type="ECO:0000313" key="1">
    <source>
        <dbReference type="EMBL" id="STQ85697.1"/>
    </source>
</evidence>
<dbReference type="AlphaFoldDB" id="A0A377PSW1"/>
<sequence>MKKNNFAAIGAGFLVGYKFFFNGNIGLRAYVDSNFNFSGIEHCKLTKCETEWTNSFNDVAINIDLLWNFINLTNFSHGIALGVGPQFVFWNKKITFLEDSTLKVSAVFNIAYRLIYTKSRLAAEIGVKLPTSNQITYIDPNAKMNIVSRQFYLRFTGYF</sequence>